<dbReference type="InterPro" id="IPR001647">
    <property type="entry name" value="HTH_TetR"/>
</dbReference>
<feature type="compositionally biased region" description="Basic and acidic residues" evidence="3">
    <location>
        <begin position="204"/>
        <end position="214"/>
    </location>
</feature>
<keyword evidence="1 2" id="KW-0238">DNA-binding</keyword>
<dbReference type="GO" id="GO:0003677">
    <property type="term" value="F:DNA binding"/>
    <property type="evidence" value="ECO:0007669"/>
    <property type="project" value="UniProtKB-UniRule"/>
</dbReference>
<dbReference type="AlphaFoldDB" id="A0A4R4NWE0"/>
<dbReference type="Pfam" id="PF17940">
    <property type="entry name" value="TetR_C_31"/>
    <property type="match status" value="1"/>
</dbReference>
<evidence type="ECO:0000256" key="3">
    <source>
        <dbReference type="SAM" id="MobiDB-lite"/>
    </source>
</evidence>
<organism evidence="5 6">
    <name type="scientific">Actinomadura bangladeshensis</name>
    <dbReference type="NCBI Taxonomy" id="453573"/>
    <lineage>
        <taxon>Bacteria</taxon>
        <taxon>Bacillati</taxon>
        <taxon>Actinomycetota</taxon>
        <taxon>Actinomycetes</taxon>
        <taxon>Streptosporangiales</taxon>
        <taxon>Thermomonosporaceae</taxon>
        <taxon>Actinomadura</taxon>
    </lineage>
</organism>
<evidence type="ECO:0000256" key="2">
    <source>
        <dbReference type="PROSITE-ProRule" id="PRU00335"/>
    </source>
</evidence>
<name>A0A4R4NWE0_9ACTN</name>
<dbReference type="EMBL" id="SMJW01000131">
    <property type="protein sequence ID" value="TDC12387.1"/>
    <property type="molecule type" value="Genomic_DNA"/>
</dbReference>
<dbReference type="OrthoDB" id="7506349at2"/>
<evidence type="ECO:0000313" key="6">
    <source>
        <dbReference type="Proteomes" id="UP000295431"/>
    </source>
</evidence>
<protein>
    <submittedName>
        <fullName evidence="5">TetR family transcriptional regulator</fullName>
    </submittedName>
</protein>
<dbReference type="PROSITE" id="PS50977">
    <property type="entry name" value="HTH_TETR_2"/>
    <property type="match status" value="1"/>
</dbReference>
<sequence>MERRRAIADAAIEVLGRAGIHGLSHRSVDERTGLPPGTASNYFRSRDALLQAAADRVIELHKQDMTAATGGTATPADRETLIELVALSLHYSATEQRTRYLAVYELTLEATRRPHLREALAQLEEPTLDFTVRMHRDLGLETSRDQVRALITLYGASLFGLVTRPTGTVTLEEARTLTRAMVNGALDPAGHAGSPPPGAQGRASVRERRQERTP</sequence>
<dbReference type="SUPFAM" id="SSF46689">
    <property type="entry name" value="Homeodomain-like"/>
    <property type="match status" value="1"/>
</dbReference>
<feature type="region of interest" description="Disordered" evidence="3">
    <location>
        <begin position="185"/>
        <end position="214"/>
    </location>
</feature>
<evidence type="ECO:0000256" key="1">
    <source>
        <dbReference type="ARBA" id="ARBA00023125"/>
    </source>
</evidence>
<gene>
    <name evidence="5" type="ORF">E1284_23780</name>
</gene>
<reference evidence="5 6" key="1">
    <citation type="submission" date="2019-03" db="EMBL/GenBank/DDBJ databases">
        <title>Draft genome sequences of novel Actinobacteria.</title>
        <authorList>
            <person name="Sahin N."/>
            <person name="Ay H."/>
            <person name="Saygin H."/>
        </authorList>
    </citation>
    <scope>NUCLEOTIDE SEQUENCE [LARGE SCALE GENOMIC DNA]</scope>
    <source>
        <strain evidence="5 6">DSM 45347</strain>
    </source>
</reference>
<proteinExistence type="predicted"/>
<feature type="DNA-binding region" description="H-T-H motif" evidence="2">
    <location>
        <begin position="24"/>
        <end position="43"/>
    </location>
</feature>
<dbReference type="Gene3D" id="1.10.357.10">
    <property type="entry name" value="Tetracycline Repressor, domain 2"/>
    <property type="match status" value="1"/>
</dbReference>
<dbReference type="Pfam" id="PF00440">
    <property type="entry name" value="TetR_N"/>
    <property type="match status" value="1"/>
</dbReference>
<keyword evidence="6" id="KW-1185">Reference proteome</keyword>
<evidence type="ECO:0000313" key="5">
    <source>
        <dbReference type="EMBL" id="TDC12387.1"/>
    </source>
</evidence>
<dbReference type="InterPro" id="IPR009057">
    <property type="entry name" value="Homeodomain-like_sf"/>
</dbReference>
<dbReference type="Proteomes" id="UP000295431">
    <property type="component" value="Unassembled WGS sequence"/>
</dbReference>
<evidence type="ECO:0000259" key="4">
    <source>
        <dbReference type="PROSITE" id="PS50977"/>
    </source>
</evidence>
<comment type="caution">
    <text evidence="5">The sequence shown here is derived from an EMBL/GenBank/DDBJ whole genome shotgun (WGS) entry which is preliminary data.</text>
</comment>
<dbReference type="InterPro" id="IPR041583">
    <property type="entry name" value="TetR_C_31"/>
</dbReference>
<accession>A0A4R4NWE0</accession>
<feature type="domain" description="HTH tetR-type" evidence="4">
    <location>
        <begin position="1"/>
        <end position="61"/>
    </location>
</feature>